<dbReference type="GO" id="GO:0019546">
    <property type="term" value="P:L-arginine deiminase pathway"/>
    <property type="evidence" value="ECO:0007669"/>
    <property type="project" value="TreeGrafter"/>
</dbReference>
<dbReference type="Proteomes" id="UP000185426">
    <property type="component" value="Chromosome"/>
</dbReference>
<evidence type="ECO:0008006" key="3">
    <source>
        <dbReference type="Google" id="ProtNLM"/>
    </source>
</evidence>
<dbReference type="PANTHER" id="PTHR47271:SF2">
    <property type="entry name" value="ARGININE DEIMINASE"/>
    <property type="match status" value="1"/>
</dbReference>
<dbReference type="PANTHER" id="PTHR47271">
    <property type="entry name" value="ARGININE DEIMINASE"/>
    <property type="match status" value="1"/>
</dbReference>
<sequence>MDSMRAEQVYKMPQCMSEYDDLQEVLLCSPIYMEIKQIINETQKHFAKENISQMKAVAQHKQLIQTLKDHQVRPILLPANDRFPEQVFTRDIGFTIGHTLFVSSMAAPVRQGEEQYLKEWAQAKGLSAATLTDGTIEGGDVLVDQNRVFVGTSKRTSPAAIYQLKKKLPDHDIIPIHLPPHILHLDCVMNILSHDEILIYPEAFKQKDLQLLKTYYDLIEISEQEQFTLGPNVLSIGQKKVISLPSNQETNAALTDHGYTVIEVDFSEIIKSGGSFRCCTLPIRRSSIKKASV</sequence>
<proteinExistence type="predicted"/>
<dbReference type="Gene3D" id="3.75.10.10">
    <property type="entry name" value="L-arginine/glycine Amidinotransferase, Chain A"/>
    <property type="match status" value="1"/>
</dbReference>
<dbReference type="GO" id="GO:0016990">
    <property type="term" value="F:arginine deiminase activity"/>
    <property type="evidence" value="ECO:0007669"/>
    <property type="project" value="TreeGrafter"/>
</dbReference>
<gene>
    <name evidence="1" type="ORF">BSA145_14210</name>
</gene>
<organism evidence="1 2">
    <name type="scientific">Bacillus safensis</name>
    <dbReference type="NCBI Taxonomy" id="561879"/>
    <lineage>
        <taxon>Bacteria</taxon>
        <taxon>Bacillati</taxon>
        <taxon>Bacillota</taxon>
        <taxon>Bacilli</taxon>
        <taxon>Bacillales</taxon>
        <taxon>Bacillaceae</taxon>
        <taxon>Bacillus</taxon>
    </lineage>
</organism>
<protein>
    <recommendedName>
        <fullName evidence="3">N(G),N(G)-dimethylarginine dimethylaminohydrolase</fullName>
    </recommendedName>
</protein>
<dbReference type="SUPFAM" id="SSF55909">
    <property type="entry name" value="Pentein"/>
    <property type="match status" value="1"/>
</dbReference>
<name>A0A1L6ZK45_BACIA</name>
<dbReference type="AlphaFoldDB" id="A0A1L6ZK45"/>
<accession>A0A1L6ZK45</accession>
<evidence type="ECO:0000313" key="1">
    <source>
        <dbReference type="EMBL" id="APT46905.1"/>
    </source>
</evidence>
<dbReference type="RefSeq" id="WP_075622883.1">
    <property type="nucleotide sequence ID" value="NZ_CP015607.1"/>
</dbReference>
<dbReference type="EMBL" id="CP015607">
    <property type="protein sequence ID" value="APT46905.1"/>
    <property type="molecule type" value="Genomic_DNA"/>
</dbReference>
<dbReference type="Pfam" id="PF19420">
    <property type="entry name" value="DDAH_eukar"/>
    <property type="match status" value="1"/>
</dbReference>
<reference evidence="1 2" key="1">
    <citation type="submission" date="2016-05" db="EMBL/GenBank/DDBJ databases">
        <title>Complete Genome and Methylome Analysis of Psychrotrophic Bacterial Isolates from Antarctic Lake Untersee.</title>
        <authorList>
            <person name="Fomenkov A."/>
            <person name="Akimov V.N."/>
            <person name="Vasilyeva L.V."/>
            <person name="Andersen D."/>
            <person name="Vincze T."/>
            <person name="Roberts R.J."/>
        </authorList>
    </citation>
    <scope>NUCLEOTIDE SEQUENCE [LARGE SCALE GENOMIC DNA]</scope>
    <source>
        <strain evidence="1 2">U14-5</strain>
    </source>
</reference>
<evidence type="ECO:0000313" key="2">
    <source>
        <dbReference type="Proteomes" id="UP000185426"/>
    </source>
</evidence>